<name>A0A7S3IS41_9SPIT</name>
<protein>
    <submittedName>
        <fullName evidence="1">Uncharacterized protein</fullName>
    </submittedName>
</protein>
<proteinExistence type="predicted"/>
<evidence type="ECO:0000313" key="1">
    <source>
        <dbReference type="EMBL" id="CAE0329978.1"/>
    </source>
</evidence>
<reference evidence="1" key="1">
    <citation type="submission" date="2021-01" db="EMBL/GenBank/DDBJ databases">
        <authorList>
            <person name="Corre E."/>
            <person name="Pelletier E."/>
            <person name="Niang G."/>
            <person name="Scheremetjew M."/>
            <person name="Finn R."/>
            <person name="Kale V."/>
            <person name="Holt S."/>
            <person name="Cochrane G."/>
            <person name="Meng A."/>
            <person name="Brown T."/>
            <person name="Cohen L."/>
        </authorList>
    </citation>
    <scope>NUCLEOTIDE SEQUENCE</scope>
    <source>
        <strain evidence="1">S3</strain>
    </source>
</reference>
<gene>
    <name evidence="1" type="ORF">SINC0208_LOCUS10610</name>
</gene>
<dbReference type="EMBL" id="HBIH01026271">
    <property type="protein sequence ID" value="CAE0329978.1"/>
    <property type="molecule type" value="Transcribed_RNA"/>
</dbReference>
<sequence length="120" mass="14314">MSPSSLQNQKQERQELEEKVKKYEDKTCVQKKQLQKLHNQIESMNFHSKNAITFFRFFKSYHVEKEKELNKKISSPPSSAAGYNKFRRMITRKTMIARQISFNRPVRTKTKTSIRFAEPL</sequence>
<accession>A0A7S3IS41</accession>
<organism evidence="1">
    <name type="scientific">Strombidium inclinatum</name>
    <dbReference type="NCBI Taxonomy" id="197538"/>
    <lineage>
        <taxon>Eukaryota</taxon>
        <taxon>Sar</taxon>
        <taxon>Alveolata</taxon>
        <taxon>Ciliophora</taxon>
        <taxon>Intramacronucleata</taxon>
        <taxon>Spirotrichea</taxon>
        <taxon>Oligotrichia</taxon>
        <taxon>Strombidiidae</taxon>
        <taxon>Strombidium</taxon>
    </lineage>
</organism>
<dbReference type="AlphaFoldDB" id="A0A7S3IS41"/>